<dbReference type="GO" id="GO:0016887">
    <property type="term" value="F:ATP hydrolysis activity"/>
    <property type="evidence" value="ECO:0007669"/>
    <property type="project" value="InterPro"/>
</dbReference>
<evidence type="ECO:0000313" key="2">
    <source>
        <dbReference type="EMBL" id="MDN6900041.1"/>
    </source>
</evidence>
<dbReference type="EMBL" id="CP029684">
    <property type="protein sequence ID" value="QAS69650.1"/>
    <property type="molecule type" value="Genomic_DNA"/>
</dbReference>
<dbReference type="Pfam" id="PF00005">
    <property type="entry name" value="ABC_tran"/>
    <property type="match status" value="1"/>
</dbReference>
<dbReference type="Proteomes" id="UP001167919">
    <property type="component" value="Unassembled WGS sequence"/>
</dbReference>
<accession>A0AAJ1RDQ7</accession>
<evidence type="ECO:0000313" key="5">
    <source>
        <dbReference type="Proteomes" id="UP001167919"/>
    </source>
</evidence>
<dbReference type="EMBL" id="SDWY01000002">
    <property type="protein sequence ID" value="MDN6900041.1"/>
    <property type="molecule type" value="Genomic_DNA"/>
</dbReference>
<dbReference type="Proteomes" id="UP000286907">
    <property type="component" value="Chromosome"/>
</dbReference>
<keyword evidence="2" id="KW-0547">Nucleotide-binding</keyword>
<evidence type="ECO:0000313" key="3">
    <source>
        <dbReference type="EMBL" id="QAS69650.1"/>
    </source>
</evidence>
<protein>
    <submittedName>
        <fullName evidence="2">ATP-binding cassette domain-containing protein</fullName>
    </submittedName>
</protein>
<dbReference type="InterPro" id="IPR003439">
    <property type="entry name" value="ABC_transporter-like_ATP-bd"/>
</dbReference>
<evidence type="ECO:0000313" key="4">
    <source>
        <dbReference type="Proteomes" id="UP000286907"/>
    </source>
</evidence>
<gene>
    <name evidence="3" type="ORF">DLJ48_03505</name>
    <name evidence="2" type="ORF">EVC35_03340</name>
</gene>
<feature type="domain" description="ABC transporter" evidence="1">
    <location>
        <begin position="32"/>
        <end position="65"/>
    </location>
</feature>
<dbReference type="SUPFAM" id="SSF52540">
    <property type="entry name" value="P-loop containing nucleoside triphosphate hydrolases"/>
    <property type="match status" value="1"/>
</dbReference>
<dbReference type="InterPro" id="IPR027417">
    <property type="entry name" value="P-loop_NTPase"/>
</dbReference>
<dbReference type="Gene3D" id="3.40.50.300">
    <property type="entry name" value="P-loop containing nucleotide triphosphate hydrolases"/>
    <property type="match status" value="1"/>
</dbReference>
<dbReference type="RefSeq" id="WP_128685947.1">
    <property type="nucleotide sequence ID" value="NZ_CP029684.2"/>
</dbReference>
<keyword evidence="4" id="KW-1185">Reference proteome</keyword>
<dbReference type="InterPro" id="IPR015854">
    <property type="entry name" value="ABC_transpr_LolD-like"/>
</dbReference>
<dbReference type="GO" id="GO:0005886">
    <property type="term" value="C:plasma membrane"/>
    <property type="evidence" value="ECO:0007669"/>
    <property type="project" value="TreeGrafter"/>
</dbReference>
<proteinExistence type="predicted"/>
<dbReference type="GO" id="GO:0005524">
    <property type="term" value="F:ATP binding"/>
    <property type="evidence" value="ECO:0007669"/>
    <property type="project" value="UniProtKB-KW"/>
</dbReference>
<reference evidence="3" key="3">
    <citation type="submission" date="2020-01" db="EMBL/GenBank/DDBJ databases">
        <authorList>
            <person name="Cousin F.J."/>
            <person name="Le Guellec R."/>
            <person name="Cretenet M."/>
        </authorList>
    </citation>
    <scope>NUCLEOTIDE SEQUENCE</scope>
    <source>
        <strain evidence="3">UCMA 15228</strain>
    </source>
</reference>
<dbReference type="GO" id="GO:0022857">
    <property type="term" value="F:transmembrane transporter activity"/>
    <property type="evidence" value="ECO:0007669"/>
    <property type="project" value="TreeGrafter"/>
</dbReference>
<organism evidence="2 5">
    <name type="scientific">Oenococcus sicerae</name>
    <dbReference type="NCBI Taxonomy" id="2203724"/>
    <lineage>
        <taxon>Bacteria</taxon>
        <taxon>Bacillati</taxon>
        <taxon>Bacillota</taxon>
        <taxon>Bacilli</taxon>
        <taxon>Lactobacillales</taxon>
        <taxon>Lactobacillaceae</taxon>
        <taxon>Oenococcus</taxon>
    </lineage>
</organism>
<reference evidence="3 4" key="1">
    <citation type="journal article" date="2019" name="Syst. Appl. Microbiol.">
        <title>Oenococcus sicerae sp. nov., isolated from French cider.</title>
        <authorList>
            <person name="Cousin F.J."/>
            <person name="Le Guellec R."/>
            <person name="Chagnot C."/>
            <person name="Goux D."/>
            <person name="Dalmasso M."/>
            <person name="Laplace J.M."/>
            <person name="Cretenet M."/>
        </authorList>
    </citation>
    <scope>NUCLEOTIDE SEQUENCE [LARGE SCALE GENOMIC DNA]</scope>
    <source>
        <strain evidence="3 4">UCMA 15228</strain>
    </source>
</reference>
<evidence type="ECO:0000259" key="1">
    <source>
        <dbReference type="Pfam" id="PF00005"/>
    </source>
</evidence>
<keyword evidence="2" id="KW-0067">ATP-binding</keyword>
<reference evidence="2" key="2">
    <citation type="submission" date="2019-01" db="EMBL/GenBank/DDBJ databases">
        <title>Oenococcus sicerae UCMA17102.</title>
        <authorList>
            <person name="Cousin F.J."/>
            <person name="Le Guellec R."/>
            <person name="Cretenet M."/>
        </authorList>
    </citation>
    <scope>NUCLEOTIDE SEQUENCE</scope>
    <source>
        <strain evidence="2">UCMA17102</strain>
    </source>
</reference>
<dbReference type="PANTHER" id="PTHR24220">
    <property type="entry name" value="IMPORT ATP-BINDING PROTEIN"/>
    <property type="match status" value="1"/>
</dbReference>
<sequence length="109" mass="12454">MKKVQKLVFVLISMLSFLICFVYANNKESYYQMPAYKLSGGEQQRVALIRLLLKKAEIILADEPTGSLDLQNGYQVMNILKSFAEHGSIVVMVTHSNQFDSYFDQIINI</sequence>
<name>A0AAJ1RDQ7_9LACO</name>
<dbReference type="AlphaFoldDB" id="A0AAJ1RDQ7"/>